<feature type="compositionally biased region" description="Polar residues" evidence="1">
    <location>
        <begin position="1031"/>
        <end position="1045"/>
    </location>
</feature>
<feature type="compositionally biased region" description="Low complexity" evidence="1">
    <location>
        <begin position="1057"/>
        <end position="1069"/>
    </location>
</feature>
<feature type="region of interest" description="Disordered" evidence="1">
    <location>
        <begin position="1122"/>
        <end position="1212"/>
    </location>
</feature>
<feature type="compositionally biased region" description="Basic and acidic residues" evidence="1">
    <location>
        <begin position="842"/>
        <end position="861"/>
    </location>
</feature>
<feature type="compositionally biased region" description="Basic and acidic residues" evidence="1">
    <location>
        <begin position="933"/>
        <end position="953"/>
    </location>
</feature>
<dbReference type="AlphaFoldDB" id="A0AA37UND2"/>
<name>A0AA37UND2_9PEZI</name>
<dbReference type="Proteomes" id="UP001055115">
    <property type="component" value="Unassembled WGS sequence"/>
</dbReference>
<protein>
    <submittedName>
        <fullName evidence="2">Uncharacterized protein</fullName>
    </submittedName>
</protein>
<evidence type="ECO:0000313" key="3">
    <source>
        <dbReference type="Proteomes" id="UP001055115"/>
    </source>
</evidence>
<feature type="compositionally biased region" description="Acidic residues" evidence="1">
    <location>
        <begin position="1203"/>
        <end position="1212"/>
    </location>
</feature>
<organism evidence="2 3">
    <name type="scientific">Colletotrichum spaethianum</name>
    <dbReference type="NCBI Taxonomy" id="700344"/>
    <lineage>
        <taxon>Eukaryota</taxon>
        <taxon>Fungi</taxon>
        <taxon>Dikarya</taxon>
        <taxon>Ascomycota</taxon>
        <taxon>Pezizomycotina</taxon>
        <taxon>Sordariomycetes</taxon>
        <taxon>Hypocreomycetidae</taxon>
        <taxon>Glomerellales</taxon>
        <taxon>Glomerellaceae</taxon>
        <taxon>Colletotrichum</taxon>
        <taxon>Colletotrichum spaethianum species complex</taxon>
    </lineage>
</organism>
<keyword evidence="3" id="KW-1185">Reference proteome</keyword>
<comment type="caution">
    <text evidence="2">The sequence shown here is derived from an EMBL/GenBank/DDBJ whole genome shotgun (WGS) entry which is preliminary data.</text>
</comment>
<reference evidence="2 3" key="1">
    <citation type="submission" date="2022-03" db="EMBL/GenBank/DDBJ databases">
        <title>Genome data of Colletotrichum spp.</title>
        <authorList>
            <person name="Utami Y.D."/>
            <person name="Hiruma K."/>
        </authorList>
    </citation>
    <scope>NUCLEOTIDE SEQUENCE [LARGE SCALE GENOMIC DNA]</scope>
    <source>
        <strain evidence="2 3">MAFF 239500</strain>
    </source>
</reference>
<feature type="compositionally biased region" description="Low complexity" evidence="1">
    <location>
        <begin position="800"/>
        <end position="825"/>
    </location>
</feature>
<gene>
    <name evidence="2" type="ORF">ColSpa_08481</name>
</gene>
<dbReference type="EMBL" id="BQXU01000023">
    <property type="protein sequence ID" value="GKT48300.1"/>
    <property type="molecule type" value="Genomic_DNA"/>
</dbReference>
<evidence type="ECO:0000256" key="1">
    <source>
        <dbReference type="SAM" id="MobiDB-lite"/>
    </source>
</evidence>
<feature type="compositionally biased region" description="Low complexity" evidence="1">
    <location>
        <begin position="1139"/>
        <end position="1155"/>
    </location>
</feature>
<feature type="compositionally biased region" description="Polar residues" evidence="1">
    <location>
        <begin position="901"/>
        <end position="915"/>
    </location>
</feature>
<sequence>MSDPEPDRCKRPGVLHGIAAPLSDALRNALYAAIEAIYAAGGSDAPAYHNAPKPDTGPHAVATNHDAALAPPCSTPESPLEAACACLAKCLKHWESRIEDRSLHSQTAVYHFHPPSNSRDFESWVTGQNMSASDSALITRLRSLCPKSGFEVFPVILKYTGTTCQYNAWVQQANGHVEPASAGDNGFWKPYQHVKHSPSIFQFNSFTGPTLAENVSCPEGNVLDERNVAWERARRTLFFWQSPEEQRQFEEERRVRESNPKWYQNIIPGTSGELGCYYAPLEFINIAEQPKPVSHIWRYLLTQCNQSSDSAAYFDAVQTLCNFVWPKGDDIPTETRVLGMTVRNRQEWIDAIDSSIMGELIIALLVVKDSQLCSNLIAQTQIEPRIDYTWVCEKASVYGHSAADVLYGLRRFLFKRKNFLQIASIIDKLPAYSDNNDTTKNVSELVKDTLDTLEHPVSASHGRVVVNFLKLFKDFATWSDIVNSAIASEPRQLNRHNQFMLGLLNRLLEVAKKDKLPVDEVTAFYQQYAEMMDSSHTLWQVHRLVSNATKDQSAEAKTARQAWCIAEPAQELLHDKSEPLPTSHTVIAGLFRNLDRLGMHDQVTNLADHIVKHVAEIEPIHMAPLWLPLLMTLQDLADPENPAFRRLFQAIFERYDEAVFEDVSGRLEQDPDCIPHMAACCSHCQTLDPYFEQPSWKTLHLVRPRAIVDHIETQLRQQGKPIKTVVYGKNEASLTMQLTKTSLVNENLRTVGELRRQEAMKTVQQFDPDRLLPFLEDKGEIMWRLGNAESQEAPKNTPVRSSDSPSASAARLSRTSSSFTSDTSPGPAETPRMDLQQSQTKSEARPNTETRRDEATPKLESHGSLGTVKAEPSSGSDLTGRSGHKDVREMFGAAVKKEKPTSGSTQGLPKTGSISTRDRLKSLSKITRNSTPKYDDVSAERLRAALNKDRTPKETPGSSSKAALGHSSTATTSTKRTESATSSGARRIDGPVSSTLGRSGLPRSAPPPPPIRKSAIGGSGTRRPDAVAGSPNGTTPRPSSLTGASSRGLGVGVRGKSPSSSPSPATASAEPDYMAAVLSAERAKKRRTGSTWEVRSVSGNVVGSGTSSGKSRFGSLAQGKENLGLSRVGGTPSLGTGAPGRANAAPGALAARSPNVRPGTTRIPASAGTKRKMDGDDGVIDLCGDSPPLGATEKKRGPPVFDLLDDDPFGED</sequence>
<accession>A0AA37UND2</accession>
<feature type="compositionally biased region" description="Polar residues" evidence="1">
    <location>
        <begin position="956"/>
        <end position="984"/>
    </location>
</feature>
<dbReference type="GeneID" id="73329283"/>
<feature type="region of interest" description="Disordered" evidence="1">
    <location>
        <begin position="788"/>
        <end position="1072"/>
    </location>
</feature>
<evidence type="ECO:0000313" key="2">
    <source>
        <dbReference type="EMBL" id="GKT48300.1"/>
    </source>
</evidence>
<feature type="compositionally biased region" description="Basic and acidic residues" evidence="1">
    <location>
        <begin position="883"/>
        <end position="900"/>
    </location>
</feature>
<proteinExistence type="predicted"/>
<dbReference type="RefSeq" id="XP_049130650.1">
    <property type="nucleotide sequence ID" value="XM_049274693.1"/>
</dbReference>